<accession>A0AAV5WW56</accession>
<proteinExistence type="predicted"/>
<feature type="signal peptide" evidence="1">
    <location>
        <begin position="1"/>
        <end position="26"/>
    </location>
</feature>
<evidence type="ECO:0000256" key="1">
    <source>
        <dbReference type="SAM" id="SignalP"/>
    </source>
</evidence>
<evidence type="ECO:0000313" key="2">
    <source>
        <dbReference type="EMBL" id="GMT36601.1"/>
    </source>
</evidence>
<protein>
    <submittedName>
        <fullName evidence="2">Uncharacterized protein</fullName>
    </submittedName>
</protein>
<keyword evidence="1" id="KW-0732">Signal</keyword>
<dbReference type="EMBL" id="BTSY01000007">
    <property type="protein sequence ID" value="GMT36601.1"/>
    <property type="molecule type" value="Genomic_DNA"/>
</dbReference>
<sequence length="63" mass="7009">RLIPVGLTMRLLSIAIVLAISIGCDARRKYRFDKVERSRPGQYVNITVILGHTLTSNATQLQA</sequence>
<comment type="caution">
    <text evidence="2">The sequence shown here is derived from an EMBL/GenBank/DDBJ whole genome shotgun (WGS) entry which is preliminary data.</text>
</comment>
<feature type="non-terminal residue" evidence="2">
    <location>
        <position position="63"/>
    </location>
</feature>
<name>A0AAV5WW56_9BILA</name>
<gene>
    <name evidence="2" type="ORF">PFISCL1PPCAC_27898</name>
</gene>
<feature type="non-terminal residue" evidence="2">
    <location>
        <position position="1"/>
    </location>
</feature>
<keyword evidence="3" id="KW-1185">Reference proteome</keyword>
<feature type="chain" id="PRO_5043798005" evidence="1">
    <location>
        <begin position="27"/>
        <end position="63"/>
    </location>
</feature>
<dbReference type="AlphaFoldDB" id="A0AAV5WW56"/>
<evidence type="ECO:0000313" key="3">
    <source>
        <dbReference type="Proteomes" id="UP001432322"/>
    </source>
</evidence>
<reference evidence="2" key="1">
    <citation type="submission" date="2023-10" db="EMBL/GenBank/DDBJ databases">
        <title>Genome assembly of Pristionchus species.</title>
        <authorList>
            <person name="Yoshida K."/>
            <person name="Sommer R.J."/>
        </authorList>
    </citation>
    <scope>NUCLEOTIDE SEQUENCE</scope>
    <source>
        <strain evidence="2">RS5133</strain>
    </source>
</reference>
<organism evidence="2 3">
    <name type="scientific">Pristionchus fissidentatus</name>
    <dbReference type="NCBI Taxonomy" id="1538716"/>
    <lineage>
        <taxon>Eukaryota</taxon>
        <taxon>Metazoa</taxon>
        <taxon>Ecdysozoa</taxon>
        <taxon>Nematoda</taxon>
        <taxon>Chromadorea</taxon>
        <taxon>Rhabditida</taxon>
        <taxon>Rhabditina</taxon>
        <taxon>Diplogasteromorpha</taxon>
        <taxon>Diplogasteroidea</taxon>
        <taxon>Neodiplogasteridae</taxon>
        <taxon>Pristionchus</taxon>
    </lineage>
</organism>
<dbReference type="Proteomes" id="UP001432322">
    <property type="component" value="Unassembled WGS sequence"/>
</dbReference>